<protein>
    <recommendedName>
        <fullName evidence="3">AB hydrolase-1 domain-containing protein</fullName>
    </recommendedName>
</protein>
<organism evidence="4 5">
    <name type="scientific">Cytospora schulzeri</name>
    <dbReference type="NCBI Taxonomy" id="448051"/>
    <lineage>
        <taxon>Eukaryota</taxon>
        <taxon>Fungi</taxon>
        <taxon>Dikarya</taxon>
        <taxon>Ascomycota</taxon>
        <taxon>Pezizomycotina</taxon>
        <taxon>Sordariomycetes</taxon>
        <taxon>Sordariomycetidae</taxon>
        <taxon>Diaporthales</taxon>
        <taxon>Cytosporaceae</taxon>
        <taxon>Cytospora</taxon>
    </lineage>
</organism>
<name>A0A423WN20_9PEZI</name>
<accession>A0A423WN20</accession>
<feature type="domain" description="AB hydrolase-1" evidence="3">
    <location>
        <begin position="5"/>
        <end position="123"/>
    </location>
</feature>
<evidence type="ECO:0000256" key="1">
    <source>
        <dbReference type="ARBA" id="ARBA00010088"/>
    </source>
</evidence>
<evidence type="ECO:0000256" key="2">
    <source>
        <dbReference type="ARBA" id="ARBA00022801"/>
    </source>
</evidence>
<reference evidence="4 5" key="1">
    <citation type="submission" date="2015-09" db="EMBL/GenBank/DDBJ databases">
        <title>Host preference determinants of Valsa canker pathogens revealed by comparative genomics.</title>
        <authorList>
            <person name="Yin Z."/>
            <person name="Huang L."/>
        </authorList>
    </citation>
    <scope>NUCLEOTIDE SEQUENCE [LARGE SCALE GENOMIC DNA]</scope>
    <source>
        <strain evidence="4 5">03-1</strain>
    </source>
</reference>
<dbReference type="Proteomes" id="UP000283895">
    <property type="component" value="Unassembled WGS sequence"/>
</dbReference>
<proteinExistence type="inferred from homology"/>
<evidence type="ECO:0000259" key="3">
    <source>
        <dbReference type="Pfam" id="PF00561"/>
    </source>
</evidence>
<dbReference type="OrthoDB" id="425534at2759"/>
<dbReference type="EMBL" id="LKEA01000013">
    <property type="protein sequence ID" value="ROW04899.1"/>
    <property type="molecule type" value="Genomic_DNA"/>
</dbReference>
<keyword evidence="5" id="KW-1185">Reference proteome</keyword>
<evidence type="ECO:0000313" key="4">
    <source>
        <dbReference type="EMBL" id="ROW04899.1"/>
    </source>
</evidence>
<gene>
    <name evidence="4" type="ORF">VMCG_04901</name>
</gene>
<dbReference type="Pfam" id="PF00561">
    <property type="entry name" value="Abhydrolase_1"/>
    <property type="match status" value="1"/>
</dbReference>
<sequence length="234" mass="26293">MIGEGYHILSFDPRGINGSTPKAECYPDEETRRALSRPRTARLDDSGELYSWTKNYIQACYDTMGEHAKYINTPQTAADMNSILDSIGQKDMVYWGFSYGTIRGQTYATMYPQRSKRVIIDGVGNVQKWYGRLDHEQEWCIDSENALHGFFGECINAGPDNCPLAELGSTGSELWDQVISLLNSLKDEPLSVYVNNTVNGLLDYDGLLGNGLLMSLFSPQRQWYFAADTLAKLI</sequence>
<dbReference type="AlphaFoldDB" id="A0A423WN20"/>
<evidence type="ECO:0000313" key="5">
    <source>
        <dbReference type="Proteomes" id="UP000283895"/>
    </source>
</evidence>
<dbReference type="PANTHER" id="PTHR43248:SF25">
    <property type="entry name" value="AB HYDROLASE-1 DOMAIN-CONTAINING PROTEIN-RELATED"/>
    <property type="match status" value="1"/>
</dbReference>
<dbReference type="InterPro" id="IPR000073">
    <property type="entry name" value="AB_hydrolase_1"/>
</dbReference>
<dbReference type="SUPFAM" id="SSF53474">
    <property type="entry name" value="alpha/beta-Hydrolases"/>
    <property type="match status" value="1"/>
</dbReference>
<dbReference type="PANTHER" id="PTHR43248">
    <property type="entry name" value="2-SUCCINYL-6-HYDROXY-2,4-CYCLOHEXADIENE-1-CARBOXYLATE SYNTHASE"/>
    <property type="match status" value="1"/>
</dbReference>
<keyword evidence="2" id="KW-0378">Hydrolase</keyword>
<dbReference type="GO" id="GO:0016787">
    <property type="term" value="F:hydrolase activity"/>
    <property type="evidence" value="ECO:0007669"/>
    <property type="project" value="UniProtKB-KW"/>
</dbReference>
<comment type="caution">
    <text evidence="4">The sequence shown here is derived from an EMBL/GenBank/DDBJ whole genome shotgun (WGS) entry which is preliminary data.</text>
</comment>
<dbReference type="InterPro" id="IPR051601">
    <property type="entry name" value="Serine_prot/Carboxylest_S33"/>
</dbReference>
<dbReference type="Gene3D" id="3.40.50.1820">
    <property type="entry name" value="alpha/beta hydrolase"/>
    <property type="match status" value="1"/>
</dbReference>
<dbReference type="InterPro" id="IPR029058">
    <property type="entry name" value="AB_hydrolase_fold"/>
</dbReference>
<comment type="similarity">
    <text evidence="1">Belongs to the peptidase S33 family.</text>
</comment>